<dbReference type="EMBL" id="SJPY01000002">
    <property type="protein sequence ID" value="TWU44357.1"/>
    <property type="molecule type" value="Genomic_DNA"/>
</dbReference>
<dbReference type="InterPro" id="IPR003848">
    <property type="entry name" value="DUF218"/>
</dbReference>
<dbReference type="AlphaFoldDB" id="A0A5C6E8Z4"/>
<keyword evidence="3" id="KW-1185">Reference proteome</keyword>
<reference evidence="2 3" key="1">
    <citation type="submission" date="2019-02" db="EMBL/GenBank/DDBJ databases">
        <title>Deep-cultivation of Planctomycetes and their phenomic and genomic characterization uncovers novel biology.</title>
        <authorList>
            <person name="Wiegand S."/>
            <person name="Jogler M."/>
            <person name="Boedeker C."/>
            <person name="Pinto D."/>
            <person name="Vollmers J."/>
            <person name="Rivas-Marin E."/>
            <person name="Kohn T."/>
            <person name="Peeters S.H."/>
            <person name="Heuer A."/>
            <person name="Rast P."/>
            <person name="Oberbeckmann S."/>
            <person name="Bunk B."/>
            <person name="Jeske O."/>
            <person name="Meyerdierks A."/>
            <person name="Storesund J.E."/>
            <person name="Kallscheuer N."/>
            <person name="Luecker S."/>
            <person name="Lage O.M."/>
            <person name="Pohl T."/>
            <person name="Merkel B.J."/>
            <person name="Hornburger P."/>
            <person name="Mueller R.-W."/>
            <person name="Bruemmer F."/>
            <person name="Labrenz M."/>
            <person name="Spormann A.M."/>
            <person name="Op Den Camp H."/>
            <person name="Overmann J."/>
            <person name="Amann R."/>
            <person name="Jetten M.S.M."/>
            <person name="Mascher T."/>
            <person name="Medema M.H."/>
            <person name="Devos D.P."/>
            <person name="Kaster A.-K."/>
            <person name="Ovreas L."/>
            <person name="Rohde M."/>
            <person name="Galperin M.Y."/>
            <person name="Jogler C."/>
        </authorList>
    </citation>
    <scope>NUCLEOTIDE SEQUENCE [LARGE SCALE GENOMIC DNA]</scope>
    <source>
        <strain evidence="2 3">Q31b</strain>
    </source>
</reference>
<dbReference type="Proteomes" id="UP000315471">
    <property type="component" value="Unassembled WGS sequence"/>
</dbReference>
<proteinExistence type="predicted"/>
<organism evidence="2 3">
    <name type="scientific">Novipirellula aureliae</name>
    <dbReference type="NCBI Taxonomy" id="2527966"/>
    <lineage>
        <taxon>Bacteria</taxon>
        <taxon>Pseudomonadati</taxon>
        <taxon>Planctomycetota</taxon>
        <taxon>Planctomycetia</taxon>
        <taxon>Pirellulales</taxon>
        <taxon>Pirellulaceae</taxon>
        <taxon>Novipirellula</taxon>
    </lineage>
</organism>
<comment type="caution">
    <text evidence="2">The sequence shown here is derived from an EMBL/GenBank/DDBJ whole genome shotgun (WGS) entry which is preliminary data.</text>
</comment>
<name>A0A5C6E8Z4_9BACT</name>
<accession>A0A5C6E8Z4</accession>
<evidence type="ECO:0000313" key="2">
    <source>
        <dbReference type="EMBL" id="TWU44357.1"/>
    </source>
</evidence>
<dbReference type="Pfam" id="PF02698">
    <property type="entry name" value="DUF218"/>
    <property type="match status" value="1"/>
</dbReference>
<gene>
    <name evidence="2" type="ORF">Q31b_18930</name>
</gene>
<evidence type="ECO:0000259" key="1">
    <source>
        <dbReference type="Pfam" id="PF02698"/>
    </source>
</evidence>
<dbReference type="CDD" id="cd06259">
    <property type="entry name" value="YdcF-like"/>
    <property type="match status" value="1"/>
</dbReference>
<dbReference type="RefSeq" id="WP_231617413.1">
    <property type="nucleotide sequence ID" value="NZ_SJPY01000002.1"/>
</dbReference>
<sequence length="216" mass="24616">MNHENIRPNYSAVRRSNPWRRRCFLVLLCWIATTVLMSLPVVRSIVAYPLQVHNGDASGDAAYVMADRHAYWERLHAASDLYHLKRIPEIILLNETETSSYNFVENQSETRVERAIGYLGWLGVPPEKISLIEPQENAWFGSLSEARAVAEKYPDLERIVVVTSAAHTRRSQLCFRRATGKTDVQIYAASPLKMSAEIDAPIWIEYIKLIVYAVVA</sequence>
<evidence type="ECO:0000313" key="3">
    <source>
        <dbReference type="Proteomes" id="UP000315471"/>
    </source>
</evidence>
<protein>
    <recommendedName>
        <fullName evidence="1">DUF218 domain-containing protein</fullName>
    </recommendedName>
</protein>
<feature type="domain" description="DUF218" evidence="1">
    <location>
        <begin position="71"/>
        <end position="189"/>
    </location>
</feature>